<comment type="caution">
    <text evidence="1">The sequence shown here is derived from an EMBL/GenBank/DDBJ whole genome shotgun (WGS) entry which is preliminary data.</text>
</comment>
<reference evidence="1" key="1">
    <citation type="submission" date="2023-11" db="EMBL/GenBank/DDBJ databases">
        <authorList>
            <person name="Poullet M."/>
        </authorList>
    </citation>
    <scope>NUCLEOTIDE SEQUENCE</scope>
    <source>
        <strain evidence="1">E1834</strain>
    </source>
</reference>
<gene>
    <name evidence="1" type="ORF">MENTE1834_LOCUS12713</name>
</gene>
<proteinExistence type="predicted"/>
<dbReference type="EMBL" id="CAVMJV010000013">
    <property type="protein sequence ID" value="CAK5048404.1"/>
    <property type="molecule type" value="Genomic_DNA"/>
</dbReference>
<dbReference type="Proteomes" id="UP001497535">
    <property type="component" value="Unassembled WGS sequence"/>
</dbReference>
<sequence>MYSLPCGALFDTLKCLNSDQLFSLKQTNNYFKGFISRYEKILPRKEFEGFSVLSSDINVYDPPEPDKRMINLKSVNCDYSLTSQLEEKWKSAINNKISTSLNMDKKLPLGERTFIVIGDGRSLFNFKILNYLSYFLD</sequence>
<evidence type="ECO:0000313" key="2">
    <source>
        <dbReference type="Proteomes" id="UP001497535"/>
    </source>
</evidence>
<organism evidence="1 2">
    <name type="scientific">Meloidogyne enterolobii</name>
    <name type="common">Root-knot nematode worm</name>
    <name type="synonym">Meloidogyne mayaguensis</name>
    <dbReference type="NCBI Taxonomy" id="390850"/>
    <lineage>
        <taxon>Eukaryota</taxon>
        <taxon>Metazoa</taxon>
        <taxon>Ecdysozoa</taxon>
        <taxon>Nematoda</taxon>
        <taxon>Chromadorea</taxon>
        <taxon>Rhabditida</taxon>
        <taxon>Tylenchina</taxon>
        <taxon>Tylenchomorpha</taxon>
        <taxon>Tylenchoidea</taxon>
        <taxon>Meloidogynidae</taxon>
        <taxon>Meloidogyninae</taxon>
        <taxon>Meloidogyne</taxon>
    </lineage>
</organism>
<name>A0ACB0YIQ2_MELEN</name>
<accession>A0ACB0YIQ2</accession>
<keyword evidence="2" id="KW-1185">Reference proteome</keyword>
<evidence type="ECO:0000313" key="1">
    <source>
        <dbReference type="EMBL" id="CAK5048404.1"/>
    </source>
</evidence>
<protein>
    <submittedName>
        <fullName evidence="1">Uncharacterized protein</fullName>
    </submittedName>
</protein>